<keyword evidence="3" id="KW-0285">Flavoprotein</keyword>
<accession>A0A0J1B1V6</accession>
<feature type="transmembrane region" description="Helical" evidence="7">
    <location>
        <begin position="12"/>
        <end position="29"/>
    </location>
</feature>
<keyword evidence="7" id="KW-0812">Transmembrane</keyword>
<dbReference type="Gene3D" id="3.30.9.10">
    <property type="entry name" value="D-Amino Acid Oxidase, subunit A, domain 2"/>
    <property type="match status" value="1"/>
</dbReference>
<evidence type="ECO:0000259" key="8">
    <source>
        <dbReference type="Pfam" id="PF01266"/>
    </source>
</evidence>
<keyword evidence="4 6" id="KW-0274">FAD</keyword>
<organism evidence="9 10">
    <name type="scientific">Cutaneotrichosporon oleaginosum</name>
    <dbReference type="NCBI Taxonomy" id="879819"/>
    <lineage>
        <taxon>Eukaryota</taxon>
        <taxon>Fungi</taxon>
        <taxon>Dikarya</taxon>
        <taxon>Basidiomycota</taxon>
        <taxon>Agaricomycotina</taxon>
        <taxon>Tremellomycetes</taxon>
        <taxon>Trichosporonales</taxon>
        <taxon>Trichosporonaceae</taxon>
        <taxon>Cutaneotrichosporon</taxon>
    </lineage>
</organism>
<evidence type="ECO:0000256" key="7">
    <source>
        <dbReference type="SAM" id="Phobius"/>
    </source>
</evidence>
<dbReference type="PANTHER" id="PTHR11530:SF30">
    <property type="entry name" value="FAD DEPENDENT OXIDOREDUCTASE DOMAIN-CONTAINING PROTEIN"/>
    <property type="match status" value="1"/>
</dbReference>
<dbReference type="Gene3D" id="3.40.50.720">
    <property type="entry name" value="NAD(P)-binding Rossmann-like Domain"/>
    <property type="match status" value="1"/>
</dbReference>
<dbReference type="GO" id="GO:0005737">
    <property type="term" value="C:cytoplasm"/>
    <property type="evidence" value="ECO:0007669"/>
    <property type="project" value="TreeGrafter"/>
</dbReference>
<feature type="domain" description="FAD dependent oxidoreductase" evidence="8">
    <location>
        <begin position="12"/>
        <end position="337"/>
    </location>
</feature>
<dbReference type="RefSeq" id="XP_018278090.1">
    <property type="nucleotide sequence ID" value="XM_018423459.1"/>
</dbReference>
<proteinExistence type="inferred from homology"/>
<dbReference type="EMBL" id="KQ087215">
    <property type="protein sequence ID" value="KLT41599.1"/>
    <property type="molecule type" value="Genomic_DNA"/>
</dbReference>
<evidence type="ECO:0000256" key="5">
    <source>
        <dbReference type="ARBA" id="ARBA00023002"/>
    </source>
</evidence>
<sequence length="357" mass="38161">MASVRGPTPPSVVVVGGGVIGLTAALLLARRGYAVEVVARNLPGDSLDQAWASPWAGANWCPFGVDPRVCKWEAETLEQLRTLIPSGLAMPLPITRFASSEAGLHNHWYAGVADNYTRLGPESCPPGCVGVTFTSVSVNSPHYLEWLGAQCTALGVKLRRATLKALRDAVRPDTRAVINATGLGAGELEDVRDEFVEPIRGQIVVVRAPVKRCVMDATMNHPTRSTYIIPRPNSGGQVICGGCYEVGSTVREPDPAMTRSILEHCLARIPELSKDGTVEGIEIIRECVGFRPSRRGGPRLEREDKTFGGSRRVPVVHAYGIGPAGYQASWGMAGEAVKLVGDALIEGIVVEAPRAKL</sequence>
<name>A0A0J1B1V6_9TREE</name>
<protein>
    <submittedName>
        <fullName evidence="9">D-amino acid oxidase</fullName>
    </submittedName>
</protein>
<dbReference type="STRING" id="879819.A0A0J1B1V6"/>
<feature type="binding site" evidence="6">
    <location>
        <position position="181"/>
    </location>
    <ligand>
        <name>FAD</name>
        <dbReference type="ChEBI" id="CHEBI:57692"/>
    </ligand>
</feature>
<keyword evidence="7" id="KW-1133">Transmembrane helix</keyword>
<dbReference type="GeneID" id="28984062"/>
<dbReference type="GO" id="GO:0019478">
    <property type="term" value="P:D-amino acid catabolic process"/>
    <property type="evidence" value="ECO:0007669"/>
    <property type="project" value="TreeGrafter"/>
</dbReference>
<dbReference type="SUPFAM" id="SSF54373">
    <property type="entry name" value="FAD-linked reductases, C-terminal domain"/>
    <property type="match status" value="1"/>
</dbReference>
<dbReference type="Pfam" id="PF01266">
    <property type="entry name" value="DAO"/>
    <property type="match status" value="1"/>
</dbReference>
<evidence type="ECO:0000313" key="10">
    <source>
        <dbReference type="Proteomes" id="UP000053611"/>
    </source>
</evidence>
<dbReference type="PANTHER" id="PTHR11530">
    <property type="entry name" value="D-AMINO ACID OXIDASE"/>
    <property type="match status" value="1"/>
</dbReference>
<dbReference type="SUPFAM" id="SSF51971">
    <property type="entry name" value="Nucleotide-binding domain"/>
    <property type="match status" value="1"/>
</dbReference>
<feature type="binding site" evidence="6">
    <location>
        <position position="227"/>
    </location>
    <ligand>
        <name>D-dopa</name>
        <dbReference type="ChEBI" id="CHEBI:149689"/>
    </ligand>
</feature>
<dbReference type="InterPro" id="IPR006076">
    <property type="entry name" value="FAD-dep_OxRdtase"/>
</dbReference>
<keyword evidence="5" id="KW-0560">Oxidoreductase</keyword>
<dbReference type="GO" id="GO:0003884">
    <property type="term" value="F:D-amino-acid oxidase activity"/>
    <property type="evidence" value="ECO:0007669"/>
    <property type="project" value="InterPro"/>
</dbReference>
<evidence type="ECO:0000313" key="9">
    <source>
        <dbReference type="EMBL" id="KLT41599.1"/>
    </source>
</evidence>
<comment type="similarity">
    <text evidence="2">Belongs to the DAMOX/DASOX family.</text>
</comment>
<evidence type="ECO:0000256" key="3">
    <source>
        <dbReference type="ARBA" id="ARBA00022630"/>
    </source>
</evidence>
<dbReference type="OrthoDB" id="2015447at2759"/>
<comment type="cofactor">
    <cofactor evidence="1 6">
        <name>FAD</name>
        <dbReference type="ChEBI" id="CHEBI:57692"/>
    </cofactor>
</comment>
<evidence type="ECO:0000256" key="6">
    <source>
        <dbReference type="PIRSR" id="PIRSR000189-1"/>
    </source>
</evidence>
<dbReference type="PIRSF" id="PIRSF000189">
    <property type="entry name" value="D-aa_oxidase"/>
    <property type="match status" value="1"/>
</dbReference>
<evidence type="ECO:0000256" key="1">
    <source>
        <dbReference type="ARBA" id="ARBA00001974"/>
    </source>
</evidence>
<evidence type="ECO:0000256" key="2">
    <source>
        <dbReference type="ARBA" id="ARBA00006730"/>
    </source>
</evidence>
<keyword evidence="7" id="KW-0472">Membrane</keyword>
<dbReference type="InterPro" id="IPR023209">
    <property type="entry name" value="DAO"/>
</dbReference>
<feature type="binding site" evidence="6">
    <location>
        <position position="291"/>
    </location>
    <ligand>
        <name>D-dopa</name>
        <dbReference type="ChEBI" id="CHEBI:149689"/>
    </ligand>
</feature>
<dbReference type="Proteomes" id="UP000053611">
    <property type="component" value="Unassembled WGS sequence"/>
</dbReference>
<keyword evidence="10" id="KW-1185">Reference proteome</keyword>
<dbReference type="GO" id="GO:0071949">
    <property type="term" value="F:FAD binding"/>
    <property type="evidence" value="ECO:0007669"/>
    <property type="project" value="InterPro"/>
</dbReference>
<reference evidence="9 10" key="1">
    <citation type="submission" date="2015-03" db="EMBL/GenBank/DDBJ databases">
        <title>Genomics and transcriptomics of the oil-accumulating basidiomycete yeast T. oleaginosus allow insights into substrate utilization and the diverse evolutionary trajectories of mating systems in fungi.</title>
        <authorList>
            <consortium name="DOE Joint Genome Institute"/>
            <person name="Kourist R."/>
            <person name="Kracht O."/>
            <person name="Bracharz F."/>
            <person name="Lipzen A."/>
            <person name="Nolan M."/>
            <person name="Ohm R."/>
            <person name="Grigoriev I."/>
            <person name="Sun S."/>
            <person name="Heitman J."/>
            <person name="Bruck T."/>
            <person name="Nowrousian M."/>
        </authorList>
    </citation>
    <scope>NUCLEOTIDE SEQUENCE [LARGE SCALE GENOMIC DNA]</scope>
    <source>
        <strain evidence="9 10">IBC0246</strain>
    </source>
</reference>
<evidence type="ECO:0000256" key="4">
    <source>
        <dbReference type="ARBA" id="ARBA00022827"/>
    </source>
</evidence>
<gene>
    <name evidence="9" type="ORF">CC85DRAFT_286259</name>
</gene>
<dbReference type="SMR" id="A0A0J1B1V6"/>
<dbReference type="AlphaFoldDB" id="A0A0J1B1V6"/>